<dbReference type="InterPro" id="IPR001254">
    <property type="entry name" value="Trypsin_dom"/>
</dbReference>
<proteinExistence type="predicted"/>
<dbReference type="InterPro" id="IPR043504">
    <property type="entry name" value="Peptidase_S1_PA_chymotrypsin"/>
</dbReference>
<dbReference type="PANTHER" id="PTHR24252:SF17">
    <property type="entry name" value="SUPPRESSOR OF TUMORIGENICITY 14 PROTEIN HOMOLOG-RELATED"/>
    <property type="match status" value="1"/>
</dbReference>
<dbReference type="AlphaFoldDB" id="A0A8B9SD03"/>
<evidence type="ECO:0000256" key="4">
    <source>
        <dbReference type="ARBA" id="ARBA00023157"/>
    </source>
</evidence>
<organism evidence="6 7">
    <name type="scientific">Apteryx owenii</name>
    <name type="common">Little spotted kiwi</name>
    <dbReference type="NCBI Taxonomy" id="8824"/>
    <lineage>
        <taxon>Eukaryota</taxon>
        <taxon>Metazoa</taxon>
        <taxon>Chordata</taxon>
        <taxon>Craniata</taxon>
        <taxon>Vertebrata</taxon>
        <taxon>Euteleostomi</taxon>
        <taxon>Archelosauria</taxon>
        <taxon>Archosauria</taxon>
        <taxon>Dinosauria</taxon>
        <taxon>Saurischia</taxon>
        <taxon>Theropoda</taxon>
        <taxon>Coelurosauria</taxon>
        <taxon>Aves</taxon>
        <taxon>Palaeognathae</taxon>
        <taxon>Apterygiformes</taxon>
        <taxon>Apterygidae</taxon>
        <taxon>Apteryx</taxon>
    </lineage>
</organism>
<name>A0A8B9SD03_APTOW</name>
<evidence type="ECO:0000313" key="7">
    <source>
        <dbReference type="Proteomes" id="UP000694424"/>
    </source>
</evidence>
<keyword evidence="3" id="KW-0720">Serine protease</keyword>
<dbReference type="PROSITE" id="PS00134">
    <property type="entry name" value="TRYPSIN_HIS"/>
    <property type="match status" value="1"/>
</dbReference>
<dbReference type="Ensembl" id="ENSAOWT00000025012.1">
    <property type="protein sequence ID" value="ENSAOWP00000022078.1"/>
    <property type="gene ID" value="ENSAOWG00000014927.1"/>
</dbReference>
<dbReference type="Gene3D" id="2.40.10.10">
    <property type="entry name" value="Trypsin-like serine proteases"/>
    <property type="match status" value="1"/>
</dbReference>
<keyword evidence="2" id="KW-0378">Hydrolase</keyword>
<dbReference type="InterPro" id="IPR018114">
    <property type="entry name" value="TRYPSIN_HIS"/>
</dbReference>
<sequence>MRWNKRLSCGRHWLKKNRIVGGEEARSGKWPWQASLQMGAHGHVCGASVISNRWLISAAHCFLDSDSPNAQPTKQSTCSSEHPDIESIMFTDGSKRLRIFSSQ</sequence>
<keyword evidence="1" id="KW-0645">Protease</keyword>
<evidence type="ECO:0000256" key="1">
    <source>
        <dbReference type="ARBA" id="ARBA00022670"/>
    </source>
</evidence>
<reference evidence="6" key="2">
    <citation type="submission" date="2025-09" db="UniProtKB">
        <authorList>
            <consortium name="Ensembl"/>
        </authorList>
    </citation>
    <scope>IDENTIFICATION</scope>
</reference>
<keyword evidence="7" id="KW-1185">Reference proteome</keyword>
<keyword evidence="4" id="KW-1015">Disulfide bond</keyword>
<dbReference type="Proteomes" id="UP000694424">
    <property type="component" value="Unplaced"/>
</dbReference>
<dbReference type="GO" id="GO:0004252">
    <property type="term" value="F:serine-type endopeptidase activity"/>
    <property type="evidence" value="ECO:0007669"/>
    <property type="project" value="InterPro"/>
</dbReference>
<dbReference type="SUPFAM" id="SSF50494">
    <property type="entry name" value="Trypsin-like serine proteases"/>
    <property type="match status" value="1"/>
</dbReference>
<accession>A0A8B9SD03</accession>
<evidence type="ECO:0000256" key="2">
    <source>
        <dbReference type="ARBA" id="ARBA00022801"/>
    </source>
</evidence>
<evidence type="ECO:0000259" key="5">
    <source>
        <dbReference type="PROSITE" id="PS50240"/>
    </source>
</evidence>
<reference evidence="6" key="1">
    <citation type="submission" date="2025-08" db="UniProtKB">
        <authorList>
            <consortium name="Ensembl"/>
        </authorList>
    </citation>
    <scope>IDENTIFICATION</scope>
</reference>
<evidence type="ECO:0000256" key="3">
    <source>
        <dbReference type="ARBA" id="ARBA00022825"/>
    </source>
</evidence>
<evidence type="ECO:0000313" key="6">
    <source>
        <dbReference type="Ensembl" id="ENSAOWP00000022078.1"/>
    </source>
</evidence>
<dbReference type="PANTHER" id="PTHR24252">
    <property type="entry name" value="ACROSIN-RELATED"/>
    <property type="match status" value="1"/>
</dbReference>
<protein>
    <recommendedName>
        <fullName evidence="5">Peptidase S1 domain-containing protein</fullName>
    </recommendedName>
</protein>
<feature type="domain" description="Peptidase S1" evidence="5">
    <location>
        <begin position="19"/>
        <end position="103"/>
    </location>
</feature>
<dbReference type="Pfam" id="PF00089">
    <property type="entry name" value="Trypsin"/>
    <property type="match status" value="1"/>
</dbReference>
<dbReference type="GO" id="GO:0006508">
    <property type="term" value="P:proteolysis"/>
    <property type="evidence" value="ECO:0007669"/>
    <property type="project" value="UniProtKB-KW"/>
</dbReference>
<dbReference type="InterPro" id="IPR009003">
    <property type="entry name" value="Peptidase_S1_PA"/>
</dbReference>
<dbReference type="PROSITE" id="PS50240">
    <property type="entry name" value="TRYPSIN_DOM"/>
    <property type="match status" value="1"/>
</dbReference>